<name>A0A383TAW3_9LACT</name>
<reference evidence="2" key="1">
    <citation type="submission" date="2018-05" db="EMBL/GenBank/DDBJ databases">
        <authorList>
            <person name="Strepis N."/>
        </authorList>
    </citation>
    <scope>NUCLEOTIDE SEQUENCE [LARGE SCALE GENOMIC DNA]</scope>
</reference>
<evidence type="ECO:0000313" key="2">
    <source>
        <dbReference type="Proteomes" id="UP000262072"/>
    </source>
</evidence>
<organism evidence="1 2">
    <name type="scientific">Trichococcus shcherbakoviae</name>
    <dbReference type="NCBI Taxonomy" id="2094020"/>
    <lineage>
        <taxon>Bacteria</taxon>
        <taxon>Bacillati</taxon>
        <taxon>Bacillota</taxon>
        <taxon>Bacilli</taxon>
        <taxon>Lactobacillales</taxon>
        <taxon>Carnobacteriaceae</taxon>
        <taxon>Trichococcus</taxon>
    </lineage>
</organism>
<dbReference type="Proteomes" id="UP000262072">
    <property type="component" value="Unassembled WGS sequence"/>
</dbReference>
<protein>
    <submittedName>
        <fullName evidence="1">Uncharacterized protein</fullName>
    </submittedName>
</protein>
<dbReference type="EMBL" id="UNRR01000007">
    <property type="protein sequence ID" value="SYZ77480.1"/>
    <property type="molecule type" value="Genomic_DNA"/>
</dbReference>
<sequence>MFTRKFYHNRAQRDNFEVKKNMDNSRVSMFSDNFATENMNNFREFMFLDDIATENMNNSNESMFPGLFPSKKAKTVARQLR</sequence>
<proteinExistence type="predicted"/>
<gene>
    <name evidence="1" type="ORF">TART1_0249</name>
</gene>
<dbReference type="AlphaFoldDB" id="A0A383TAW3"/>
<accession>A0A383TAW3</accession>
<evidence type="ECO:0000313" key="1">
    <source>
        <dbReference type="EMBL" id="SYZ77480.1"/>
    </source>
</evidence>